<name>A0A8H6XDU9_9AGAR</name>
<feature type="compositionally biased region" description="Low complexity" evidence="1">
    <location>
        <begin position="434"/>
        <end position="443"/>
    </location>
</feature>
<feature type="compositionally biased region" description="Polar residues" evidence="1">
    <location>
        <begin position="822"/>
        <end position="841"/>
    </location>
</feature>
<organism evidence="2 3">
    <name type="scientific">Mycena sanguinolenta</name>
    <dbReference type="NCBI Taxonomy" id="230812"/>
    <lineage>
        <taxon>Eukaryota</taxon>
        <taxon>Fungi</taxon>
        <taxon>Dikarya</taxon>
        <taxon>Basidiomycota</taxon>
        <taxon>Agaricomycotina</taxon>
        <taxon>Agaricomycetes</taxon>
        <taxon>Agaricomycetidae</taxon>
        <taxon>Agaricales</taxon>
        <taxon>Marasmiineae</taxon>
        <taxon>Mycenaceae</taxon>
        <taxon>Mycena</taxon>
    </lineage>
</organism>
<feature type="compositionally biased region" description="Low complexity" evidence="1">
    <location>
        <begin position="191"/>
        <end position="206"/>
    </location>
</feature>
<feature type="compositionally biased region" description="Basic and acidic residues" evidence="1">
    <location>
        <begin position="687"/>
        <end position="727"/>
    </location>
</feature>
<feature type="region of interest" description="Disordered" evidence="1">
    <location>
        <begin position="683"/>
        <end position="945"/>
    </location>
</feature>
<feature type="compositionally biased region" description="Basic and acidic residues" evidence="1">
    <location>
        <begin position="1238"/>
        <end position="1248"/>
    </location>
</feature>
<feature type="compositionally biased region" description="Basic and acidic residues" evidence="1">
    <location>
        <begin position="57"/>
        <end position="86"/>
    </location>
</feature>
<dbReference type="EMBL" id="JACAZH010000032">
    <property type="protein sequence ID" value="KAF7338716.1"/>
    <property type="molecule type" value="Genomic_DNA"/>
</dbReference>
<feature type="compositionally biased region" description="Acidic residues" evidence="1">
    <location>
        <begin position="1"/>
        <end position="38"/>
    </location>
</feature>
<keyword evidence="3" id="KW-1185">Reference proteome</keyword>
<proteinExistence type="predicted"/>
<feature type="compositionally biased region" description="Polar residues" evidence="1">
    <location>
        <begin position="366"/>
        <end position="376"/>
    </location>
</feature>
<comment type="caution">
    <text evidence="2">The sequence shown here is derived from an EMBL/GenBank/DDBJ whole genome shotgun (WGS) entry which is preliminary data.</text>
</comment>
<feature type="compositionally biased region" description="Basic and acidic residues" evidence="1">
    <location>
        <begin position="914"/>
        <end position="935"/>
    </location>
</feature>
<feature type="compositionally biased region" description="Basic and acidic residues" evidence="1">
    <location>
        <begin position="445"/>
        <end position="536"/>
    </location>
</feature>
<feature type="compositionally biased region" description="Basic and acidic residues" evidence="1">
    <location>
        <begin position="170"/>
        <end position="190"/>
    </location>
</feature>
<evidence type="ECO:0000313" key="3">
    <source>
        <dbReference type="Proteomes" id="UP000623467"/>
    </source>
</evidence>
<accession>A0A8H6XDU9</accession>
<feature type="region of interest" description="Disordered" evidence="1">
    <location>
        <begin position="1"/>
        <end position="102"/>
    </location>
</feature>
<feature type="compositionally biased region" description="Basic and acidic residues" evidence="1">
    <location>
        <begin position="1145"/>
        <end position="1156"/>
    </location>
</feature>
<feature type="compositionally biased region" description="Basic residues" evidence="1">
    <location>
        <begin position="1323"/>
        <end position="1339"/>
    </location>
</feature>
<protein>
    <submittedName>
        <fullName evidence="2">WW domain-containing protein</fullName>
    </submittedName>
</protein>
<feature type="compositionally biased region" description="Basic and acidic residues" evidence="1">
    <location>
        <begin position="583"/>
        <end position="592"/>
    </location>
</feature>
<feature type="compositionally biased region" description="Basic and acidic residues" evidence="1">
    <location>
        <begin position="1081"/>
        <end position="1126"/>
    </location>
</feature>
<feature type="compositionally biased region" description="Pro residues" evidence="1">
    <location>
        <begin position="776"/>
        <end position="788"/>
    </location>
</feature>
<gene>
    <name evidence="2" type="ORF">MSAN_02193800</name>
</gene>
<evidence type="ECO:0000313" key="2">
    <source>
        <dbReference type="EMBL" id="KAF7338716.1"/>
    </source>
</evidence>
<feature type="compositionally biased region" description="Gly residues" evidence="1">
    <location>
        <begin position="898"/>
        <end position="912"/>
    </location>
</feature>
<sequence>MADETEVLDWDEDEAPLAVADNDEDAVSLGASDEEPEAPEVPVAAPENIPKPPPPRSSRENERERRRDSREHERDHNGHRERERRPPKMTLAPPVMHALPPKPLTSVSAFALNLGSGIEATLMAPSSLKDGKDGKPKSTATPTEGKPKSSATSNGAGTPGAHHANLKNSSSDRDRGTDRERERDSDDWDLRQSSSSSRHPNSTRSSYKGSWERAPSDDRDRERPRRADDRRADNDHHRDRDRPSAHSTRGQHRRDDPRSTHAQSGNMHHAVDGTTANPNGESLSYQDRHYRPESAMTSTASALANGNNSSDHNAHSLGSRPAHESPSPPSRAGGRGRARREENSGGGGSSQRWSPPPPHNNNPNNIRSGSGSQSSYPPDPSAGDFDSSSKRPPPHAASQGWGPDRDRERERDRKYRDPTRDRADPERDRDHRGVQGQTQGQGQRPFDDGESRDRDRRAHPPRPEEGRERERDRRDGREREPRDGPPHREAADNGWPRQRERELPPHQYDREHERKYNDSSVHDASVRKQDGGRDTPPHVQTQGQGRGSNSNSNLTLTSSQAHSRDPETTHMHPSRVAPQQQVREQRDRDPKPQPRPMMPAPRHSRRSRSRSRSESPSGAQQRKREKTRFAPLDESASGRASVPSQLPHPPSQTSASANANTMVEVTAAFGLVTTTAIDAFVPDELLEDAKAKDVEAERPGHKEREREERKEERPERGRQEKVEETVVIRKRAPLPPQEQIFQDERRYGKSHSQPFSQLPPPPVSARFPPLSEDYPPLGPKDALPPPVDRVPSGPRRSSSRGRHTTTMQVDTDMPSPRDIQPFSEQQQPNSAQVPTPTSSYPPGQGGPPIRAGSGMYADREAGATSDSGGVPRGPRAMATTPTGGSFGYGPASVSTGAASGGLEGSGAGGYGRGRGRDRSPPPHMDRHSRGGEGYRSRGRGSSGAAYISGSNNAVILRRLRRLQVDLTKDSRIMGFAAEGEVVVGDADEDRTLVRRGTPETAIDLTMVPMQNQAVMDLLRWNEMCLPPIPVRKTIMKKRNLGSSENLHRRGATQTSEATHHLPRPPLPRQSSQMEPMEWDYNDGRQERPERYPRRADDGPPVADRTKSERDRYPPTDEPRRSLEDRITLPSPQELRTAHPLPLNPLRRDAYSPEESRQSTSHGPPGSFHGHQPPEGERRGSFRKDRDVPPHSDNLVDRVGGYNEAASGRPSKNARTRRSESSLDNNTADGPSGSSSHHRASEDVSEHGQRPSGMHRSASLLERMTVGDGANDGKAGSFDEPPSLRDRVQIPSKRERDDRGVAGSSPDAYGRDPYFEGDEELATKRRRKNGKPKRGRRGPP</sequence>
<feature type="compositionally biased region" description="Basic and acidic residues" evidence="1">
    <location>
        <begin position="1171"/>
        <end position="1195"/>
    </location>
</feature>
<evidence type="ECO:0000256" key="1">
    <source>
        <dbReference type="SAM" id="MobiDB-lite"/>
    </source>
</evidence>
<feature type="region of interest" description="Disordered" evidence="1">
    <location>
        <begin position="123"/>
        <end position="659"/>
    </location>
</feature>
<dbReference type="Proteomes" id="UP000623467">
    <property type="component" value="Unassembled WGS sequence"/>
</dbReference>
<feature type="compositionally biased region" description="Basic and acidic residues" evidence="1">
    <location>
        <begin position="210"/>
        <end position="244"/>
    </location>
</feature>
<feature type="compositionally biased region" description="Polar residues" evidence="1">
    <location>
        <begin position="295"/>
        <end position="311"/>
    </location>
</feature>
<feature type="compositionally biased region" description="Polar residues" evidence="1">
    <location>
        <begin position="1221"/>
        <end position="1234"/>
    </location>
</feature>
<feature type="compositionally biased region" description="Basic and acidic residues" evidence="1">
    <location>
        <begin position="1281"/>
        <end position="1299"/>
    </location>
</feature>
<feature type="compositionally biased region" description="Low complexity" evidence="1">
    <location>
        <begin position="548"/>
        <end position="559"/>
    </location>
</feature>
<dbReference type="OrthoDB" id="548295at2759"/>
<feature type="compositionally biased region" description="Basic and acidic residues" evidence="1">
    <location>
        <begin position="403"/>
        <end position="433"/>
    </location>
</feature>
<reference evidence="2" key="1">
    <citation type="submission" date="2020-05" db="EMBL/GenBank/DDBJ databases">
        <title>Mycena genomes resolve the evolution of fungal bioluminescence.</title>
        <authorList>
            <person name="Tsai I.J."/>
        </authorList>
    </citation>
    <scope>NUCLEOTIDE SEQUENCE</scope>
    <source>
        <strain evidence="2">160909Yilan</strain>
    </source>
</reference>
<feature type="region of interest" description="Disordered" evidence="1">
    <location>
        <begin position="1039"/>
        <end position="1339"/>
    </location>
</feature>
<feature type="compositionally biased region" description="Polar residues" evidence="1">
    <location>
        <begin position="274"/>
        <end position="285"/>
    </location>
</feature>